<comment type="similarity">
    <text evidence="13 14">Belongs to the gmhB family.</text>
</comment>
<feature type="active site" description="Proton donor" evidence="15">
    <location>
        <position position="9"/>
    </location>
</feature>
<dbReference type="Gene3D" id="3.40.50.1000">
    <property type="entry name" value="HAD superfamily/HAD-like"/>
    <property type="match status" value="1"/>
</dbReference>
<keyword evidence="7 14" id="KW-0963">Cytoplasm</keyword>
<keyword evidence="10 17" id="KW-0862">Zinc</keyword>
<gene>
    <name evidence="18" type="ORF">BECKH772A_GA0070896_100589</name>
    <name evidence="19" type="ORF">BECKH772B_GA0070898_100579</name>
    <name evidence="20" type="ORF">BECKH772C_GA0070978_100549</name>
</gene>
<dbReference type="InterPro" id="IPR023214">
    <property type="entry name" value="HAD_sf"/>
</dbReference>
<dbReference type="NCBIfam" id="TIGR01656">
    <property type="entry name" value="Histidinol-ppas"/>
    <property type="match status" value="1"/>
</dbReference>
<dbReference type="PANTHER" id="PTHR42891:SF1">
    <property type="entry name" value="D-GLYCERO-BETA-D-MANNO-HEPTOSE-1,7-BISPHOSPHATE 7-PHOSPHATASE"/>
    <property type="match status" value="1"/>
</dbReference>
<dbReference type="InterPro" id="IPR036412">
    <property type="entry name" value="HAD-like_sf"/>
</dbReference>
<dbReference type="GO" id="GO:0005975">
    <property type="term" value="P:carbohydrate metabolic process"/>
    <property type="evidence" value="ECO:0007669"/>
    <property type="project" value="InterPro"/>
</dbReference>
<dbReference type="EMBL" id="CAADFI010000057">
    <property type="protein sequence ID" value="VFJ94192.1"/>
    <property type="molecule type" value="Genomic_DNA"/>
</dbReference>
<evidence type="ECO:0000256" key="10">
    <source>
        <dbReference type="ARBA" id="ARBA00022833"/>
    </source>
</evidence>
<evidence type="ECO:0000256" key="12">
    <source>
        <dbReference type="ARBA" id="ARBA00023277"/>
    </source>
</evidence>
<feature type="site" description="Stabilizes the phosphoryl group" evidence="16">
    <location>
        <position position="101"/>
    </location>
</feature>
<feature type="binding site" evidence="17">
    <location>
        <position position="97"/>
    </location>
    <ligand>
        <name>Zn(2+)</name>
        <dbReference type="ChEBI" id="CHEBI:29105"/>
    </ligand>
</feature>
<feature type="binding site" evidence="17">
    <location>
        <position position="99"/>
    </location>
    <ligand>
        <name>Zn(2+)</name>
        <dbReference type="ChEBI" id="CHEBI:29105"/>
    </ligand>
</feature>
<dbReference type="FunFam" id="3.40.50.1000:FF:000168">
    <property type="entry name" value="D,D-heptose 1,7-bisphosphate phosphatase"/>
    <property type="match status" value="1"/>
</dbReference>
<comment type="cofactor">
    <cofactor evidence="3 17">
        <name>Zn(2+)</name>
        <dbReference type="ChEBI" id="CHEBI:29105"/>
    </cofactor>
</comment>
<evidence type="ECO:0000256" key="7">
    <source>
        <dbReference type="ARBA" id="ARBA00022490"/>
    </source>
</evidence>
<protein>
    <recommendedName>
        <fullName evidence="14">D,D-heptose 1,7-bisphosphate phosphatase</fullName>
        <ecNumber evidence="14">3.1.3.-</ecNumber>
    </recommendedName>
</protein>
<dbReference type="Pfam" id="PF13242">
    <property type="entry name" value="Hydrolase_like"/>
    <property type="match status" value="1"/>
</dbReference>
<dbReference type="GO" id="GO:0005737">
    <property type="term" value="C:cytoplasm"/>
    <property type="evidence" value="ECO:0007669"/>
    <property type="project" value="UniProtKB-SubCell"/>
</dbReference>
<dbReference type="InterPro" id="IPR004446">
    <property type="entry name" value="Heptose_bisP_phosphatase"/>
</dbReference>
<evidence type="ECO:0000256" key="3">
    <source>
        <dbReference type="ARBA" id="ARBA00001947"/>
    </source>
</evidence>
<dbReference type="PIRSF" id="PIRSF004682">
    <property type="entry name" value="GmhB"/>
    <property type="match status" value="1"/>
</dbReference>
<evidence type="ECO:0000256" key="17">
    <source>
        <dbReference type="PIRSR" id="PIRSR004682-4"/>
    </source>
</evidence>
<keyword evidence="11 17" id="KW-0460">Magnesium</keyword>
<dbReference type="InterPro" id="IPR006549">
    <property type="entry name" value="HAD-SF_hydro_IIIA"/>
</dbReference>
<evidence type="ECO:0000256" key="11">
    <source>
        <dbReference type="ARBA" id="ARBA00022842"/>
    </source>
</evidence>
<dbReference type="NCBIfam" id="TIGR01662">
    <property type="entry name" value="HAD-SF-IIIA"/>
    <property type="match status" value="1"/>
</dbReference>
<evidence type="ECO:0000256" key="6">
    <source>
        <dbReference type="ARBA" id="ARBA00011245"/>
    </source>
</evidence>
<comment type="pathway">
    <text evidence="5">Nucleotide-sugar biosynthesis; ADP-L-glycero-beta-D-manno-heptose biosynthesis; ADP-L-glycero-beta-D-manno-heptose from D-glycero-beta-D-manno-heptose 7-phosphate: step 2/4.</text>
</comment>
<accession>A0A450UNS1</accession>
<dbReference type="NCBIfam" id="NF006506">
    <property type="entry name" value="PRK08942.1"/>
    <property type="match status" value="1"/>
</dbReference>
<dbReference type="CDD" id="cd07503">
    <property type="entry name" value="HAD_HisB-N"/>
    <property type="match status" value="1"/>
</dbReference>
<dbReference type="EMBL" id="CAADFJ010000054">
    <property type="protein sequence ID" value="VFK00873.1"/>
    <property type="molecule type" value="Genomic_DNA"/>
</dbReference>
<feature type="binding site" evidence="17">
    <location>
        <position position="89"/>
    </location>
    <ligand>
        <name>Zn(2+)</name>
        <dbReference type="ChEBI" id="CHEBI:29105"/>
    </ligand>
</feature>
<name>A0A450UNS1_9GAMM</name>
<dbReference type="PANTHER" id="PTHR42891">
    <property type="entry name" value="D-GLYCERO-BETA-D-MANNO-HEPTOSE-1,7-BISPHOSPHATE 7-PHOSPHATASE"/>
    <property type="match status" value="1"/>
</dbReference>
<evidence type="ECO:0000256" key="15">
    <source>
        <dbReference type="PIRSR" id="PIRSR004682-1"/>
    </source>
</evidence>
<evidence type="ECO:0000256" key="16">
    <source>
        <dbReference type="PIRSR" id="PIRSR004682-3"/>
    </source>
</evidence>
<sequence length="210" mass="22817">MKLVILDRDGVINEDSDHFIRTRDQYIPIPDSIQAIARLGRHGYTVAVATNQSGIARGLLTLRDLEGIHHKLEQLVIAAGGRIDKIVFCPHGPEEGCDCRKPEAGLMKQLIETLGMPEICFVVGDNLRDLQAGMAVGAIPLLVRTGKGKRTIVNGSLSEQTMIFEDLAAAVDWLIGRGSDLNPIPDLKKAFSLSEHRKLTTDESLIGGSS</sequence>
<dbReference type="SUPFAM" id="SSF56784">
    <property type="entry name" value="HAD-like"/>
    <property type="match status" value="1"/>
</dbReference>
<evidence type="ECO:0000256" key="4">
    <source>
        <dbReference type="ARBA" id="ARBA00004496"/>
    </source>
</evidence>
<dbReference type="InterPro" id="IPR006543">
    <property type="entry name" value="Histidinol-phos"/>
</dbReference>
<keyword evidence="9 14" id="KW-0378">Hydrolase</keyword>
<proteinExistence type="inferred from homology"/>
<evidence type="ECO:0000256" key="8">
    <source>
        <dbReference type="ARBA" id="ARBA00022723"/>
    </source>
</evidence>
<feature type="site" description="Stabilizes the phosphoryl group" evidence="16">
    <location>
        <position position="50"/>
    </location>
</feature>
<dbReference type="GO" id="GO:0034200">
    <property type="term" value="F:D-glycero-beta-D-manno-heptose 1,7-bisphosphate 7-phosphatase activity"/>
    <property type="evidence" value="ECO:0007669"/>
    <property type="project" value="UniProtKB-EC"/>
</dbReference>
<evidence type="ECO:0000256" key="2">
    <source>
        <dbReference type="ARBA" id="ARBA00001946"/>
    </source>
</evidence>
<dbReference type="EMBL" id="CAADFG010000058">
    <property type="protein sequence ID" value="VFJ93589.1"/>
    <property type="molecule type" value="Genomic_DNA"/>
</dbReference>
<evidence type="ECO:0000256" key="13">
    <source>
        <dbReference type="ARBA" id="ARBA00061616"/>
    </source>
</evidence>
<feature type="binding site" evidence="17">
    <location>
        <position position="7"/>
    </location>
    <ligand>
        <name>Mg(2+)</name>
        <dbReference type="ChEBI" id="CHEBI:18420"/>
    </ligand>
</feature>
<feature type="site" description="Contributes to substrate recognition" evidence="16">
    <location>
        <position position="100"/>
    </location>
</feature>
<feature type="binding site" evidence="17">
    <location>
        <position position="125"/>
    </location>
    <ligand>
        <name>Mg(2+)</name>
        <dbReference type="ChEBI" id="CHEBI:18420"/>
    </ligand>
</feature>
<evidence type="ECO:0000256" key="5">
    <source>
        <dbReference type="ARBA" id="ARBA00004708"/>
    </source>
</evidence>
<evidence type="ECO:0000313" key="20">
    <source>
        <dbReference type="EMBL" id="VFK00873.1"/>
    </source>
</evidence>
<evidence type="ECO:0000313" key="19">
    <source>
        <dbReference type="EMBL" id="VFJ94192.1"/>
    </source>
</evidence>
<comment type="subunit">
    <text evidence="6">Monomer.</text>
</comment>
<comment type="catalytic activity">
    <reaction evidence="1">
        <text>D-glycero-beta-D-manno-heptose 1,7-bisphosphate + H2O = D-glycero-beta-D-manno-heptose 1-phosphate + phosphate</text>
        <dbReference type="Rhea" id="RHEA:28518"/>
        <dbReference type="ChEBI" id="CHEBI:15377"/>
        <dbReference type="ChEBI" id="CHEBI:43474"/>
        <dbReference type="ChEBI" id="CHEBI:60208"/>
        <dbReference type="ChEBI" id="CHEBI:61593"/>
        <dbReference type="EC" id="3.1.3.82"/>
    </reaction>
</comment>
<feature type="binding site" evidence="17">
    <location>
        <position position="9"/>
    </location>
    <ligand>
        <name>Mg(2+)</name>
        <dbReference type="ChEBI" id="CHEBI:18420"/>
    </ligand>
</feature>
<reference evidence="19" key="1">
    <citation type="submission" date="2019-02" db="EMBL/GenBank/DDBJ databases">
        <authorList>
            <person name="Gruber-Vodicka R. H."/>
            <person name="Seah K. B. B."/>
        </authorList>
    </citation>
    <scope>NUCLEOTIDE SEQUENCE</scope>
    <source>
        <strain evidence="20">BECK_SA2B12</strain>
        <strain evidence="18">BECK_SA2B15</strain>
        <strain evidence="19">BECK_SA2B20</strain>
    </source>
</reference>
<dbReference type="AlphaFoldDB" id="A0A450UNS1"/>
<comment type="cofactor">
    <cofactor evidence="2 17">
        <name>Mg(2+)</name>
        <dbReference type="ChEBI" id="CHEBI:18420"/>
    </cofactor>
</comment>
<organism evidence="19">
    <name type="scientific">Candidatus Kentrum eta</name>
    <dbReference type="NCBI Taxonomy" id="2126337"/>
    <lineage>
        <taxon>Bacteria</taxon>
        <taxon>Pseudomonadati</taxon>
        <taxon>Pseudomonadota</taxon>
        <taxon>Gammaproteobacteria</taxon>
        <taxon>Candidatus Kentrum</taxon>
    </lineage>
</organism>
<keyword evidence="12 14" id="KW-0119">Carbohydrate metabolism</keyword>
<evidence type="ECO:0000313" key="18">
    <source>
        <dbReference type="EMBL" id="VFJ93589.1"/>
    </source>
</evidence>
<feature type="active site" description="Nucleophile" evidence="15">
    <location>
        <position position="7"/>
    </location>
</feature>
<comment type="subcellular location">
    <subcellularLocation>
        <location evidence="4 14">Cytoplasm</location>
    </subcellularLocation>
</comment>
<evidence type="ECO:0000256" key="14">
    <source>
        <dbReference type="PIRNR" id="PIRNR004682"/>
    </source>
</evidence>
<evidence type="ECO:0000256" key="9">
    <source>
        <dbReference type="ARBA" id="ARBA00022801"/>
    </source>
</evidence>
<keyword evidence="8 17" id="KW-0479">Metal-binding</keyword>
<feature type="binding site" evidence="17">
    <location>
        <position position="91"/>
    </location>
    <ligand>
        <name>Zn(2+)</name>
        <dbReference type="ChEBI" id="CHEBI:29105"/>
    </ligand>
</feature>
<evidence type="ECO:0000256" key="1">
    <source>
        <dbReference type="ARBA" id="ARBA00001226"/>
    </source>
</evidence>
<dbReference type="GO" id="GO:0046872">
    <property type="term" value="F:metal ion binding"/>
    <property type="evidence" value="ECO:0007669"/>
    <property type="project" value="UniProtKB-KW"/>
</dbReference>
<dbReference type="EC" id="3.1.3.-" evidence="14"/>